<reference evidence="2" key="1">
    <citation type="journal article" date="2022" name="bioRxiv">
        <title>Sequencing and chromosome-scale assembly of the giantPleurodeles waltlgenome.</title>
        <authorList>
            <person name="Brown T."/>
            <person name="Elewa A."/>
            <person name="Iarovenko S."/>
            <person name="Subramanian E."/>
            <person name="Araus A.J."/>
            <person name="Petzold A."/>
            <person name="Susuki M."/>
            <person name="Suzuki K.-i.T."/>
            <person name="Hayashi T."/>
            <person name="Toyoda A."/>
            <person name="Oliveira C."/>
            <person name="Osipova E."/>
            <person name="Leigh N.D."/>
            <person name="Simon A."/>
            <person name="Yun M.H."/>
        </authorList>
    </citation>
    <scope>NUCLEOTIDE SEQUENCE</scope>
    <source>
        <strain evidence="2">20211129_DDA</strain>
        <tissue evidence="2">Liver</tissue>
    </source>
</reference>
<sequence length="115" mass="12996">MPIPRCRRQSETLITVETTQKLTERSTPAVPSSNKVRGTHYTSCSEEQDGTVDVAFFFNHVVPKDGLGRNLSRPNRSNRTVCEDLGQGRGEEAKCRKLLVLPWARQGQERGELRK</sequence>
<evidence type="ECO:0000313" key="2">
    <source>
        <dbReference type="EMBL" id="KAJ1153233.1"/>
    </source>
</evidence>
<accession>A0AAV7RMP1</accession>
<evidence type="ECO:0000256" key="1">
    <source>
        <dbReference type="SAM" id="MobiDB-lite"/>
    </source>
</evidence>
<comment type="caution">
    <text evidence="2">The sequence shown here is derived from an EMBL/GenBank/DDBJ whole genome shotgun (WGS) entry which is preliminary data.</text>
</comment>
<proteinExistence type="predicted"/>
<dbReference type="AlphaFoldDB" id="A0AAV7RMP1"/>
<name>A0AAV7RMP1_PLEWA</name>
<feature type="region of interest" description="Disordered" evidence="1">
    <location>
        <begin position="20"/>
        <end position="40"/>
    </location>
</feature>
<dbReference type="EMBL" id="JANPWB010000009">
    <property type="protein sequence ID" value="KAJ1153233.1"/>
    <property type="molecule type" value="Genomic_DNA"/>
</dbReference>
<dbReference type="Proteomes" id="UP001066276">
    <property type="component" value="Chromosome 5"/>
</dbReference>
<organism evidence="2 3">
    <name type="scientific">Pleurodeles waltl</name>
    <name type="common">Iberian ribbed newt</name>
    <dbReference type="NCBI Taxonomy" id="8319"/>
    <lineage>
        <taxon>Eukaryota</taxon>
        <taxon>Metazoa</taxon>
        <taxon>Chordata</taxon>
        <taxon>Craniata</taxon>
        <taxon>Vertebrata</taxon>
        <taxon>Euteleostomi</taxon>
        <taxon>Amphibia</taxon>
        <taxon>Batrachia</taxon>
        <taxon>Caudata</taxon>
        <taxon>Salamandroidea</taxon>
        <taxon>Salamandridae</taxon>
        <taxon>Pleurodelinae</taxon>
        <taxon>Pleurodeles</taxon>
    </lineage>
</organism>
<keyword evidence="3" id="KW-1185">Reference proteome</keyword>
<protein>
    <submittedName>
        <fullName evidence="2">Uncharacterized protein</fullName>
    </submittedName>
</protein>
<gene>
    <name evidence="2" type="ORF">NDU88_005994</name>
</gene>
<evidence type="ECO:0000313" key="3">
    <source>
        <dbReference type="Proteomes" id="UP001066276"/>
    </source>
</evidence>